<dbReference type="Pfam" id="PF06965">
    <property type="entry name" value="Na_H_antiport_1"/>
    <property type="match status" value="1"/>
</dbReference>
<sequence>MSEAFNQWFYQFIKRDTSAGIVLITTTLLALALKNSFASGWYDAFLHTPVAVQLGALEIAKPLLLWINDGLMAVFFLLIGLEVKRELVEGNLSSVSQMTLPGIAAIGGMLVPALCYVYVNAGDDLAMRGWAIPTATDIAFALGILTLLGNRVPLSLKVFLMALAIIDDLGAIIIIALFYTTDLSTASIWVASMALTVLFVMNRLGVFRRAAYVIVGVVLWVSVLKSGVHATLAGVALAFMIPLKAKNDRGEQFSPSKNMEHDLHYWVSFFILPLFAFCNAGIDLRSISVAQLSEGAPLGIIFGLFIGKQLGVFGFSWLAIKCKIATLPKGANWVSLYGVALLTGVGFTMSLFVNSLAFEDDGLFQGADRLAVLVGSLLSGVMGYLVLRFGVKAVESADEVIYIPSSVGSPMESLTDAAAWFKDQTLGLPPDDPANKLPDKTD</sequence>
<comment type="catalytic activity">
    <reaction evidence="7">
        <text>Na(+)(in) + 2 H(+)(out) = Na(+)(out) + 2 H(+)(in)</text>
        <dbReference type="Rhea" id="RHEA:29251"/>
        <dbReference type="ChEBI" id="CHEBI:15378"/>
        <dbReference type="ChEBI" id="CHEBI:29101"/>
    </reaction>
</comment>
<keyword evidence="4 7" id="KW-1133">Transmembrane helix</keyword>
<dbReference type="PANTHER" id="PTHR30341:SF0">
    <property type="entry name" value="NA(+)_H(+) ANTIPORTER NHAA"/>
    <property type="match status" value="1"/>
</dbReference>
<dbReference type="HAMAP" id="MF_01844">
    <property type="entry name" value="NhaA"/>
    <property type="match status" value="1"/>
</dbReference>
<evidence type="ECO:0000256" key="7">
    <source>
        <dbReference type="HAMAP-Rule" id="MF_01844"/>
    </source>
</evidence>
<evidence type="ECO:0000256" key="3">
    <source>
        <dbReference type="ARBA" id="ARBA00022692"/>
    </source>
</evidence>
<name>A0A839URV6_9GAMM</name>
<comment type="similarity">
    <text evidence="7">Belongs to the NhaA Na(+)/H(+) (TC 2.A.33) antiporter family.</text>
</comment>
<dbReference type="EMBL" id="JACHXZ010000003">
    <property type="protein sequence ID" value="MBB3169199.1"/>
    <property type="molecule type" value="Genomic_DNA"/>
</dbReference>
<comment type="function">
    <text evidence="7">Na(+)/H(+) antiporter that extrudes sodium in exchange for external protons.</text>
</comment>
<evidence type="ECO:0000256" key="2">
    <source>
        <dbReference type="ARBA" id="ARBA00022475"/>
    </source>
</evidence>
<evidence type="ECO:0000256" key="6">
    <source>
        <dbReference type="ARBA" id="ARBA00023201"/>
    </source>
</evidence>
<dbReference type="PANTHER" id="PTHR30341">
    <property type="entry name" value="SODIUM ION/PROTON ANTIPORTER NHAA-RELATED"/>
    <property type="match status" value="1"/>
</dbReference>
<evidence type="ECO:0000256" key="1">
    <source>
        <dbReference type="ARBA" id="ARBA00004429"/>
    </source>
</evidence>
<feature type="transmembrane region" description="Helical" evidence="7">
    <location>
        <begin position="263"/>
        <end position="284"/>
    </location>
</feature>
<feature type="transmembrane region" description="Helical" evidence="7">
    <location>
        <begin position="102"/>
        <end position="119"/>
    </location>
</feature>
<feature type="transmembrane region" description="Helical" evidence="7">
    <location>
        <begin position="21"/>
        <end position="42"/>
    </location>
</feature>
<keyword evidence="5 7" id="KW-0472">Membrane</keyword>
<dbReference type="GO" id="GO:0015385">
    <property type="term" value="F:sodium:proton antiporter activity"/>
    <property type="evidence" value="ECO:0007669"/>
    <property type="project" value="UniProtKB-UniRule"/>
</dbReference>
<keyword evidence="7" id="KW-0813">Transport</keyword>
<keyword evidence="6 7" id="KW-0739">Sodium transport</keyword>
<protein>
    <recommendedName>
        <fullName evidence="7">Na(+)/H(+) antiporter NhaA</fullName>
    </recommendedName>
    <alternativeName>
        <fullName evidence="7">Sodium/proton antiporter NhaA</fullName>
    </alternativeName>
</protein>
<comment type="caution">
    <text evidence="8">The sequence shown here is derived from an EMBL/GenBank/DDBJ whole genome shotgun (WGS) entry which is preliminary data.</text>
</comment>
<keyword evidence="7" id="KW-0050">Antiport</keyword>
<comment type="subcellular location">
    <subcellularLocation>
        <location evidence="1">Cell inner membrane</location>
        <topology evidence="1">Multi-pass membrane protein</topology>
    </subcellularLocation>
    <subcellularLocation>
        <location evidence="7">Cell membrane</location>
        <topology evidence="7">Multi-pass membrane protein</topology>
    </subcellularLocation>
</comment>
<evidence type="ECO:0000256" key="5">
    <source>
        <dbReference type="ARBA" id="ARBA00023136"/>
    </source>
</evidence>
<keyword evidence="2 7" id="KW-1003">Cell membrane</keyword>
<feature type="transmembrane region" description="Helical" evidence="7">
    <location>
        <begin position="62"/>
        <end position="81"/>
    </location>
</feature>
<dbReference type="NCBIfam" id="NF007111">
    <property type="entry name" value="PRK09560.1"/>
    <property type="match status" value="1"/>
</dbReference>
<accession>A0A839URV6</accession>
<keyword evidence="7" id="KW-0915">Sodium</keyword>
<dbReference type="RefSeq" id="WP_183910681.1">
    <property type="nucleotide sequence ID" value="NZ_JACHXZ010000003.1"/>
</dbReference>
<proteinExistence type="inferred from homology"/>
<feature type="transmembrane region" description="Helical" evidence="7">
    <location>
        <begin position="160"/>
        <end position="180"/>
    </location>
</feature>
<feature type="transmembrane region" description="Helical" evidence="7">
    <location>
        <begin position="186"/>
        <end position="204"/>
    </location>
</feature>
<keyword evidence="3 7" id="KW-0812">Transmembrane</keyword>
<feature type="transmembrane region" description="Helical" evidence="7">
    <location>
        <begin position="370"/>
        <end position="387"/>
    </location>
</feature>
<feature type="transmembrane region" description="Helical" evidence="7">
    <location>
        <begin position="211"/>
        <end position="243"/>
    </location>
</feature>
<dbReference type="NCBIfam" id="TIGR00773">
    <property type="entry name" value="NhaA"/>
    <property type="match status" value="1"/>
</dbReference>
<dbReference type="InterPro" id="IPR023171">
    <property type="entry name" value="Na/H_antiporter_dom_sf"/>
</dbReference>
<dbReference type="InterPro" id="IPR004670">
    <property type="entry name" value="NhaA"/>
</dbReference>
<dbReference type="Proteomes" id="UP000559987">
    <property type="component" value="Unassembled WGS sequence"/>
</dbReference>
<dbReference type="GO" id="GO:0006885">
    <property type="term" value="P:regulation of pH"/>
    <property type="evidence" value="ECO:0007669"/>
    <property type="project" value="UniProtKB-UniRule"/>
</dbReference>
<feature type="transmembrane region" description="Helical" evidence="7">
    <location>
        <begin position="125"/>
        <end position="148"/>
    </location>
</feature>
<gene>
    <name evidence="7" type="primary">nhaA</name>
    <name evidence="8" type="ORF">FHS30_002407</name>
</gene>
<evidence type="ECO:0000313" key="9">
    <source>
        <dbReference type="Proteomes" id="UP000559987"/>
    </source>
</evidence>
<feature type="transmembrane region" description="Helical" evidence="7">
    <location>
        <begin position="332"/>
        <end position="358"/>
    </location>
</feature>
<dbReference type="NCBIfam" id="NF007112">
    <property type="entry name" value="PRK09561.1"/>
    <property type="match status" value="1"/>
</dbReference>
<dbReference type="GO" id="GO:0005886">
    <property type="term" value="C:plasma membrane"/>
    <property type="evidence" value="ECO:0007669"/>
    <property type="project" value="UniProtKB-SubCell"/>
</dbReference>
<keyword evidence="7" id="KW-0406">Ion transport</keyword>
<organism evidence="8 9">
    <name type="scientific">Simiduia aestuariiviva</name>
    <dbReference type="NCBI Taxonomy" id="1510459"/>
    <lineage>
        <taxon>Bacteria</taxon>
        <taxon>Pseudomonadati</taxon>
        <taxon>Pseudomonadota</taxon>
        <taxon>Gammaproteobacteria</taxon>
        <taxon>Cellvibrionales</taxon>
        <taxon>Cellvibrionaceae</taxon>
        <taxon>Simiduia</taxon>
    </lineage>
</organism>
<dbReference type="Gene3D" id="1.20.1530.10">
    <property type="entry name" value="Na+/H+ antiporter like domain"/>
    <property type="match status" value="1"/>
</dbReference>
<keyword evidence="9" id="KW-1185">Reference proteome</keyword>
<feature type="transmembrane region" description="Helical" evidence="7">
    <location>
        <begin position="296"/>
        <end position="320"/>
    </location>
</feature>
<evidence type="ECO:0000256" key="4">
    <source>
        <dbReference type="ARBA" id="ARBA00022989"/>
    </source>
</evidence>
<dbReference type="AlphaFoldDB" id="A0A839URV6"/>
<reference evidence="8 9" key="1">
    <citation type="submission" date="2020-08" db="EMBL/GenBank/DDBJ databases">
        <title>Genomic Encyclopedia of Type Strains, Phase III (KMG-III): the genomes of soil and plant-associated and newly described type strains.</title>
        <authorList>
            <person name="Whitman W."/>
        </authorList>
    </citation>
    <scope>NUCLEOTIDE SEQUENCE [LARGE SCALE GENOMIC DNA]</scope>
    <source>
        <strain evidence="8 9">CECT 8571</strain>
    </source>
</reference>
<evidence type="ECO:0000313" key="8">
    <source>
        <dbReference type="EMBL" id="MBB3169199.1"/>
    </source>
</evidence>